<name>A0A0D7X5U8_9BACL</name>
<protein>
    <submittedName>
        <fullName evidence="1">Uncharacterized protein</fullName>
    </submittedName>
</protein>
<sequence>MFPFYDYTIKFLEMKIIAWFAREKNFLKKVVDLNGTTIKLFHEKRKIMNQYDFYLDAKMLKGSFSYLISTSMTCL</sequence>
<dbReference type="AlphaFoldDB" id="A0A0D7X5U8"/>
<proteinExistence type="predicted"/>
<dbReference type="EMBL" id="JTHP01000005">
    <property type="protein sequence ID" value="KJD46750.1"/>
    <property type="molecule type" value="Genomic_DNA"/>
</dbReference>
<dbReference type="Proteomes" id="UP000032534">
    <property type="component" value="Unassembled WGS sequence"/>
</dbReference>
<keyword evidence="2" id="KW-1185">Reference proteome</keyword>
<accession>A0A0D7X5U8</accession>
<comment type="caution">
    <text evidence="1">The sequence shown here is derived from an EMBL/GenBank/DDBJ whole genome shotgun (WGS) entry which is preliminary data.</text>
</comment>
<gene>
    <name evidence="1" type="ORF">QD47_04365</name>
</gene>
<organism evidence="1 2">
    <name type="scientific">Paenibacillus terrae</name>
    <dbReference type="NCBI Taxonomy" id="159743"/>
    <lineage>
        <taxon>Bacteria</taxon>
        <taxon>Bacillati</taxon>
        <taxon>Bacillota</taxon>
        <taxon>Bacilli</taxon>
        <taxon>Bacillales</taxon>
        <taxon>Paenibacillaceae</taxon>
        <taxon>Paenibacillus</taxon>
    </lineage>
</organism>
<reference evidence="1 2" key="1">
    <citation type="submission" date="2014-11" db="EMBL/GenBank/DDBJ databases">
        <title>Draft Genome Sequences of Paenibacillus polymyxa NRRL B-30509 and Paenibacillus terrae NRRL B-30644, Strains from a Poultry Environment that Produce Tridecaptin A and Paenicidins.</title>
        <authorList>
            <person name="van Belkum M.J."/>
            <person name="Lohans C.T."/>
            <person name="Vederas J.C."/>
        </authorList>
    </citation>
    <scope>NUCLEOTIDE SEQUENCE [LARGE SCALE GENOMIC DNA]</scope>
    <source>
        <strain evidence="1 2">NRRL B-30644</strain>
    </source>
</reference>
<evidence type="ECO:0000313" key="2">
    <source>
        <dbReference type="Proteomes" id="UP000032534"/>
    </source>
</evidence>
<evidence type="ECO:0000313" key="1">
    <source>
        <dbReference type="EMBL" id="KJD46750.1"/>
    </source>
</evidence>
<dbReference type="PATRIC" id="fig|159743.3.peg.940"/>